<feature type="region of interest" description="Disordered" evidence="13">
    <location>
        <begin position="88"/>
        <end position="114"/>
    </location>
</feature>
<dbReference type="InterPro" id="IPR049080">
    <property type="entry name" value="MOV-10-like_beta-barrel"/>
</dbReference>
<dbReference type="InterPro" id="IPR027417">
    <property type="entry name" value="P-loop_NTPase"/>
</dbReference>
<evidence type="ECO:0000256" key="1">
    <source>
        <dbReference type="ARBA" id="ARBA00004201"/>
    </source>
</evidence>
<dbReference type="SUPFAM" id="SSF52540">
    <property type="entry name" value="P-loop containing nucleoside triphosphate hydrolases"/>
    <property type="match status" value="1"/>
</dbReference>
<dbReference type="InterPro" id="IPR049075">
    <property type="entry name" value="MOV-10_N"/>
</dbReference>
<dbReference type="FunFam" id="3.40.50.300:FF:001941">
    <property type="entry name" value="Mov10 RISC complex RNA helicase"/>
    <property type="match status" value="1"/>
</dbReference>
<dbReference type="Pfam" id="PF21633">
    <property type="entry name" value="MOV-10_Ig-like"/>
    <property type="match status" value="1"/>
</dbReference>
<dbReference type="GO" id="GO:0000932">
    <property type="term" value="C:P-body"/>
    <property type="evidence" value="ECO:0007669"/>
    <property type="project" value="UniProtKB-SubCell"/>
</dbReference>
<evidence type="ECO:0000259" key="15">
    <source>
        <dbReference type="Pfam" id="PF13087"/>
    </source>
</evidence>
<comment type="similarity">
    <text evidence="2">Belongs to the DNA2/NAM7 helicase family. SDE3 subfamily.</text>
</comment>
<dbReference type="GO" id="GO:0003723">
    <property type="term" value="F:RNA binding"/>
    <property type="evidence" value="ECO:0007669"/>
    <property type="project" value="UniProtKB-KW"/>
</dbReference>
<dbReference type="EMBL" id="CM015716">
    <property type="protein sequence ID" value="KAF3690146.1"/>
    <property type="molecule type" value="Genomic_DNA"/>
</dbReference>
<evidence type="ECO:0000256" key="3">
    <source>
        <dbReference type="ARBA" id="ARBA00012552"/>
    </source>
</evidence>
<evidence type="ECO:0000259" key="19">
    <source>
        <dbReference type="Pfam" id="PF21635"/>
    </source>
</evidence>
<comment type="catalytic activity">
    <reaction evidence="11">
        <text>ATP + H2O = ADP + phosphate + H(+)</text>
        <dbReference type="Rhea" id="RHEA:13065"/>
        <dbReference type="ChEBI" id="CHEBI:15377"/>
        <dbReference type="ChEBI" id="CHEBI:15378"/>
        <dbReference type="ChEBI" id="CHEBI:30616"/>
        <dbReference type="ChEBI" id="CHEBI:43474"/>
        <dbReference type="ChEBI" id="CHEBI:456216"/>
        <dbReference type="EC" id="3.6.4.13"/>
    </reaction>
</comment>
<protein>
    <recommendedName>
        <fullName evidence="3">RNA helicase</fullName>
        <ecNumber evidence="3">3.6.4.13</ecNumber>
    </recommendedName>
</protein>
<comment type="subcellular location">
    <subcellularLocation>
        <location evidence="1">Cytoplasm</location>
        <location evidence="1">P-body</location>
    </subcellularLocation>
</comment>
<evidence type="ECO:0000256" key="5">
    <source>
        <dbReference type="ARBA" id="ARBA00022741"/>
    </source>
</evidence>
<feature type="domain" description="DNA2/NAM7 helicase helicase" evidence="14">
    <location>
        <begin position="519"/>
        <end position="603"/>
    </location>
</feature>
<evidence type="ECO:0000259" key="18">
    <source>
        <dbReference type="Pfam" id="PF21634"/>
    </source>
</evidence>
<name>A0A6G1PJG1_CHAAH</name>
<keyword evidence="8" id="KW-0067">ATP-binding</keyword>
<evidence type="ECO:0000256" key="12">
    <source>
        <dbReference type="ARBA" id="ARBA00056357"/>
    </source>
</evidence>
<feature type="domain" description="Helicase MOV-10-like beta-barrel" evidence="18">
    <location>
        <begin position="382"/>
        <end position="468"/>
    </location>
</feature>
<dbReference type="Pfam" id="PF21634">
    <property type="entry name" value="MOV-10_beta-barrel"/>
    <property type="match status" value="1"/>
</dbReference>
<dbReference type="GO" id="GO:0032574">
    <property type="term" value="F:5'-3' RNA helicase activity"/>
    <property type="evidence" value="ECO:0007669"/>
    <property type="project" value="InterPro"/>
</dbReference>
<dbReference type="Proteomes" id="UP000503349">
    <property type="component" value="Chromosome 5"/>
</dbReference>
<keyword evidence="5" id="KW-0547">Nucleotide-binding</keyword>
<comment type="function">
    <text evidence="12">Probable RNA helicase. Required for RNA-mediated gene silencing by the RNA-induced silencing complex (RISC). Required for both miRNA-mediated translational repression and miRNA-mediated cleavage of complementary mRNAs by RISC.</text>
</comment>
<feature type="domain" description="Helicase MOV-10 Ig-like" evidence="17">
    <location>
        <begin position="138"/>
        <end position="262"/>
    </location>
</feature>
<feature type="domain" description="DNA2/NAM7 helicase-like C-terminal" evidence="15">
    <location>
        <begin position="716"/>
        <end position="937"/>
    </location>
</feature>
<dbReference type="Pfam" id="PF21635">
    <property type="entry name" value="Mov-10_helical"/>
    <property type="match status" value="1"/>
</dbReference>
<dbReference type="InterPro" id="IPR026122">
    <property type="entry name" value="MOV-10/SDE3_DEXXQ/H-box"/>
</dbReference>
<dbReference type="InterPro" id="IPR041679">
    <property type="entry name" value="DNA2/NAM7-like_C"/>
</dbReference>
<evidence type="ECO:0000256" key="10">
    <source>
        <dbReference type="ARBA" id="ARBA00023158"/>
    </source>
</evidence>
<keyword evidence="10" id="KW-0943">RNA-mediated gene silencing</keyword>
<dbReference type="InterPro" id="IPR047187">
    <property type="entry name" value="SF1_C_Upf1"/>
</dbReference>
<evidence type="ECO:0000256" key="4">
    <source>
        <dbReference type="ARBA" id="ARBA00022490"/>
    </source>
</evidence>
<proteinExistence type="inferred from homology"/>
<keyword evidence="9" id="KW-0694">RNA-binding</keyword>
<dbReference type="InterPro" id="IPR041677">
    <property type="entry name" value="DNA2/NAM7_AAA_11"/>
</dbReference>
<dbReference type="PANTHER" id="PTHR45418">
    <property type="entry name" value="CANCER/TESTIS ANTIGEN 55"/>
    <property type="match status" value="1"/>
</dbReference>
<keyword evidence="21" id="KW-1185">Reference proteome</keyword>
<dbReference type="AlphaFoldDB" id="A0A6G1PJG1"/>
<dbReference type="CDD" id="cd18038">
    <property type="entry name" value="DEXXQc_Helz-like"/>
    <property type="match status" value="1"/>
</dbReference>
<dbReference type="CDD" id="cd18808">
    <property type="entry name" value="SF1_C_Upf1"/>
    <property type="match status" value="1"/>
</dbReference>
<evidence type="ECO:0000256" key="2">
    <source>
        <dbReference type="ARBA" id="ARBA00005601"/>
    </source>
</evidence>
<dbReference type="GO" id="GO:0005524">
    <property type="term" value="F:ATP binding"/>
    <property type="evidence" value="ECO:0007669"/>
    <property type="project" value="UniProtKB-KW"/>
</dbReference>
<evidence type="ECO:0000259" key="16">
    <source>
        <dbReference type="Pfam" id="PF21632"/>
    </source>
</evidence>
<gene>
    <name evidence="20" type="ORF">EXN66_Car005818</name>
</gene>
<dbReference type="Pfam" id="PF21632">
    <property type="entry name" value="MOV-10_N"/>
    <property type="match status" value="1"/>
</dbReference>
<evidence type="ECO:0000256" key="13">
    <source>
        <dbReference type="SAM" id="MobiDB-lite"/>
    </source>
</evidence>
<evidence type="ECO:0000259" key="14">
    <source>
        <dbReference type="Pfam" id="PF13086"/>
    </source>
</evidence>
<reference evidence="21" key="2">
    <citation type="submission" date="2019-02" db="EMBL/GenBank/DDBJ databases">
        <title>Opniocepnalus argus Var Kimnra genome.</title>
        <authorList>
            <person name="Zhou C."/>
            <person name="Xiao S."/>
        </authorList>
    </citation>
    <scope>NUCLEOTIDE SEQUENCE [LARGE SCALE GENOMIC DNA]</scope>
</reference>
<keyword evidence="4" id="KW-0963">Cytoplasm</keyword>
<feature type="domain" description="DNA2/NAM7 helicase helicase" evidence="14">
    <location>
        <begin position="630"/>
        <end position="705"/>
    </location>
</feature>
<keyword evidence="7 20" id="KW-0347">Helicase</keyword>
<dbReference type="Gene3D" id="3.40.50.300">
    <property type="entry name" value="P-loop containing nucleotide triphosphate hydrolases"/>
    <property type="match status" value="2"/>
</dbReference>
<accession>A0A6G1PJG1</accession>
<evidence type="ECO:0000256" key="6">
    <source>
        <dbReference type="ARBA" id="ARBA00022801"/>
    </source>
</evidence>
<dbReference type="Pfam" id="PF13087">
    <property type="entry name" value="AAA_12"/>
    <property type="match status" value="1"/>
</dbReference>
<dbReference type="EC" id="3.6.4.13" evidence="3"/>
<evidence type="ECO:0000313" key="21">
    <source>
        <dbReference type="Proteomes" id="UP000503349"/>
    </source>
</evidence>
<evidence type="ECO:0000256" key="8">
    <source>
        <dbReference type="ARBA" id="ARBA00022840"/>
    </source>
</evidence>
<keyword evidence="6" id="KW-0378">Hydrolase</keyword>
<feature type="compositionally biased region" description="Low complexity" evidence="13">
    <location>
        <begin position="105"/>
        <end position="114"/>
    </location>
</feature>
<evidence type="ECO:0000313" key="20">
    <source>
        <dbReference type="EMBL" id="KAF3690146.1"/>
    </source>
</evidence>
<dbReference type="Pfam" id="PF13086">
    <property type="entry name" value="AAA_11"/>
    <property type="match status" value="2"/>
</dbReference>
<feature type="region of interest" description="Disordered" evidence="13">
    <location>
        <begin position="988"/>
        <end position="1009"/>
    </location>
</feature>
<evidence type="ECO:0000256" key="9">
    <source>
        <dbReference type="ARBA" id="ARBA00022884"/>
    </source>
</evidence>
<dbReference type="InterPro" id="IPR049079">
    <property type="entry name" value="Mov-10_helical"/>
</dbReference>
<organism evidence="20 21">
    <name type="scientific">Channa argus</name>
    <name type="common">Northern snakehead</name>
    <name type="synonym">Ophicephalus argus</name>
    <dbReference type="NCBI Taxonomy" id="215402"/>
    <lineage>
        <taxon>Eukaryota</taxon>
        <taxon>Metazoa</taxon>
        <taxon>Chordata</taxon>
        <taxon>Craniata</taxon>
        <taxon>Vertebrata</taxon>
        <taxon>Euteleostomi</taxon>
        <taxon>Actinopterygii</taxon>
        <taxon>Neopterygii</taxon>
        <taxon>Teleostei</taxon>
        <taxon>Neoteleostei</taxon>
        <taxon>Acanthomorphata</taxon>
        <taxon>Anabantaria</taxon>
        <taxon>Anabantiformes</taxon>
        <taxon>Channoidei</taxon>
        <taxon>Channidae</taxon>
        <taxon>Channa</taxon>
    </lineage>
</organism>
<dbReference type="FunFam" id="3.40.50.300:FF:000608">
    <property type="entry name" value="Mov10 RISC complex RNA helicase"/>
    <property type="match status" value="1"/>
</dbReference>
<dbReference type="InterPro" id="IPR049077">
    <property type="entry name" value="MOV-10_Ig-like"/>
</dbReference>
<reference evidence="20 21" key="1">
    <citation type="submission" date="2019-02" db="EMBL/GenBank/DDBJ databases">
        <title>Opniocepnalus argus genome.</title>
        <authorList>
            <person name="Zhou C."/>
            <person name="Xiao S."/>
        </authorList>
    </citation>
    <scope>NUCLEOTIDE SEQUENCE [LARGE SCALE GENOMIC DNA]</scope>
    <source>
        <strain evidence="20">OARG1902GOOAL</strain>
        <tissue evidence="20">Muscle</tissue>
    </source>
</reference>
<dbReference type="GO" id="GO:0031047">
    <property type="term" value="P:regulatory ncRNA-mediated gene silencing"/>
    <property type="evidence" value="ECO:0007669"/>
    <property type="project" value="UniProtKB-KW"/>
</dbReference>
<evidence type="ECO:0000256" key="11">
    <source>
        <dbReference type="ARBA" id="ARBA00047984"/>
    </source>
</evidence>
<dbReference type="GO" id="GO:0016787">
    <property type="term" value="F:hydrolase activity"/>
    <property type="evidence" value="ECO:0007669"/>
    <property type="project" value="UniProtKB-KW"/>
</dbReference>
<dbReference type="PANTHER" id="PTHR45418:SF1">
    <property type="entry name" value="CANCER_TESTIS ANTIGEN 55"/>
    <property type="match status" value="1"/>
</dbReference>
<sequence>MPSLMQSLESGLDFIAFLGDRLSITSKNELRGIYNSEFKGRDGIRDPSFSNVVYALLRFNKAYIKQGKIHINAKPQVRVYCDQWRRPRDPQQHSVSAGPLTSAETPAPSSVVPTPVTQVLTPKKKLATEILHKLKVNRKVLTADKGGIEITSDPVPSDGKVQFSVDRLRELFIVTFHIVNNGAVCIHFTYYTALHKMRCFTLEDERRVSRASPVFLCPGESYDVVVRYTLNHYGFFPATMYFEFCPDLPGSVPFCIVREMEATAKTPLAVELGPVEPYKPFRVAKDKPVDTVIVEGVPPESSVVHHLPNTVKLGSYNFPSNLKGLAKQRMEDSEYLSPTAKQKLAPVKSLLNCPLKMKNYSHKFHLLLHLEEIQMEVDIRKYDLHNQTMTQDQSNRQLLRLRVPGVAENRPSVLRGDCLRVSKSGDTAQPLTVYTGYVHRVELDSVKLGFSKRLVQTFLSNMKFDVEFTINRFPLRLQHRAVDLAATHQLGDVLFPSGAAVANLSMPKLRLLNRQLENNPEQHAAVQRIVAGSSKPAPHLVFGPPGTGKTITLVEAMNQVSRADPSAHILACAPSNSACDLLCERLMLHMDPHQVYRMYASSRDPSSVPKNLLKYCNWDPAQDGFVFPVKEILIKYRIIVTTMITSGRLVSGGIPVGHFTHVFVDEGGQAVEPECVIAIAGLLDPSKGQLVLAGDPKQLGPILRSPLALQSGLGLSLLERLMRHSTLYQKNSDSGHFDTRFVTKLLRNYRSHAAILKVPNELFYENELQVFADQWDREAYCNWEYLPKKGFPVIFHGVIGKDEREANSPSFFNVSEILVLVDYLTKLMETQGKKGLPKLSAKDVGIIAPYRKQVEKIQKALKSVPALRRWSDLKELKVGSVEEFQGQERKIIMVSTVRSSINYVKMDKDFNIGFLSNEKRFNVSMTRARSLLIVVGNPVILNKDPTWEKFISYCVKEKGYTGFDLKDAEGEDDIVSRLATLKINVESESPISEESPLQQYVEPEWKNEH</sequence>
<feature type="domain" description="Helicase MOV-10 helical" evidence="19">
    <location>
        <begin position="313"/>
        <end position="381"/>
    </location>
</feature>
<feature type="domain" description="Helicase MOV-10 N-terminal" evidence="16">
    <location>
        <begin position="9"/>
        <end position="70"/>
    </location>
</feature>
<evidence type="ECO:0000259" key="17">
    <source>
        <dbReference type="Pfam" id="PF21633"/>
    </source>
</evidence>
<evidence type="ECO:0000256" key="7">
    <source>
        <dbReference type="ARBA" id="ARBA00022806"/>
    </source>
</evidence>